<sequence>YCLLVVLWPPPGHSFIPRTSEQLPASCSGIRVVLECTCSREQLLGKVCFLHPSGDLLPRDHDRYFLDTLCTGTYSDVEKVSCWLQMMVASAWLHLPQCSHCQLTVLPSCRSCSFQLTGSSGMQFTTEMVSAVQQGSSGAYLSLEE</sequence>
<name>A0A851CXR2_CALVR</name>
<dbReference type="EMBL" id="WEIV01029911">
    <property type="protein sequence ID" value="NWI61150.1"/>
    <property type="molecule type" value="Genomic_DNA"/>
</dbReference>
<comment type="caution">
    <text evidence="1">The sequence shown here is derived from an EMBL/GenBank/DDBJ whole genome shotgun (WGS) entry which is preliminary data.</text>
</comment>
<keyword evidence="2" id="KW-1185">Reference proteome</keyword>
<evidence type="ECO:0000313" key="2">
    <source>
        <dbReference type="Proteomes" id="UP000642973"/>
    </source>
</evidence>
<feature type="non-terminal residue" evidence="1">
    <location>
        <position position="145"/>
    </location>
</feature>
<dbReference type="AlphaFoldDB" id="A0A851CXR2"/>
<proteinExistence type="predicted"/>
<gene>
    <name evidence="1" type="primary">Itpripl1_4</name>
    <name evidence="1" type="ORF">CALVIR_R14354</name>
</gene>
<organism evidence="1 2">
    <name type="scientific">Calyptomena viridis</name>
    <name type="common">Lesser green broadbill</name>
    <dbReference type="NCBI Taxonomy" id="135972"/>
    <lineage>
        <taxon>Eukaryota</taxon>
        <taxon>Metazoa</taxon>
        <taxon>Chordata</taxon>
        <taxon>Craniata</taxon>
        <taxon>Vertebrata</taxon>
        <taxon>Euteleostomi</taxon>
        <taxon>Archelosauria</taxon>
        <taxon>Archosauria</taxon>
        <taxon>Dinosauria</taxon>
        <taxon>Saurischia</taxon>
        <taxon>Theropoda</taxon>
        <taxon>Coelurosauria</taxon>
        <taxon>Aves</taxon>
        <taxon>Neognathae</taxon>
        <taxon>Neoaves</taxon>
        <taxon>Telluraves</taxon>
        <taxon>Australaves</taxon>
        <taxon>Passeriformes</taxon>
        <taxon>Eurylaimidae</taxon>
        <taxon>Calyptomena</taxon>
    </lineage>
</organism>
<dbReference type="Proteomes" id="UP000642973">
    <property type="component" value="Unassembled WGS sequence"/>
</dbReference>
<feature type="non-terminal residue" evidence="1">
    <location>
        <position position="1"/>
    </location>
</feature>
<accession>A0A851CXR2</accession>
<protein>
    <submittedName>
        <fullName evidence="1">IPIL1 protein</fullName>
    </submittedName>
</protein>
<evidence type="ECO:0000313" key="1">
    <source>
        <dbReference type="EMBL" id="NWI61150.1"/>
    </source>
</evidence>
<reference evidence="1" key="1">
    <citation type="submission" date="2019-10" db="EMBL/GenBank/DDBJ databases">
        <title>Bird 10,000 Genomes (B10K) Project - Family phase.</title>
        <authorList>
            <person name="Zhang G."/>
        </authorList>
    </citation>
    <scope>NUCLEOTIDE SEQUENCE</scope>
    <source>
        <strain evidence="1">B10K-DU-002-55</strain>
        <tissue evidence="1">Muscle</tissue>
    </source>
</reference>